<protein>
    <submittedName>
        <fullName evidence="3">Uncharacterized protein</fullName>
    </submittedName>
</protein>
<gene>
    <name evidence="3" type="ORF">INT47_012489</name>
</gene>
<dbReference type="OrthoDB" id="2445127at2759"/>
<organism evidence="3 4">
    <name type="scientific">Mucor saturninus</name>
    <dbReference type="NCBI Taxonomy" id="64648"/>
    <lineage>
        <taxon>Eukaryota</taxon>
        <taxon>Fungi</taxon>
        <taxon>Fungi incertae sedis</taxon>
        <taxon>Mucoromycota</taxon>
        <taxon>Mucoromycotina</taxon>
        <taxon>Mucoromycetes</taxon>
        <taxon>Mucorales</taxon>
        <taxon>Mucorineae</taxon>
        <taxon>Mucoraceae</taxon>
        <taxon>Mucor</taxon>
    </lineage>
</organism>
<evidence type="ECO:0000313" key="3">
    <source>
        <dbReference type="EMBL" id="KAG2196267.1"/>
    </source>
</evidence>
<comment type="caution">
    <text evidence="3">The sequence shown here is derived from an EMBL/GenBank/DDBJ whole genome shotgun (WGS) entry which is preliminary data.</text>
</comment>
<evidence type="ECO:0000313" key="4">
    <source>
        <dbReference type="Proteomes" id="UP000603453"/>
    </source>
</evidence>
<name>A0A8H7UW58_9FUNG</name>
<feature type="coiled-coil region" evidence="1">
    <location>
        <begin position="155"/>
        <end position="216"/>
    </location>
</feature>
<proteinExistence type="predicted"/>
<dbReference type="AlphaFoldDB" id="A0A8H7UW58"/>
<dbReference type="Proteomes" id="UP000603453">
    <property type="component" value="Unassembled WGS sequence"/>
</dbReference>
<keyword evidence="1" id="KW-0175">Coiled coil</keyword>
<evidence type="ECO:0000256" key="2">
    <source>
        <dbReference type="SAM" id="MobiDB-lite"/>
    </source>
</evidence>
<accession>A0A8H7UW58</accession>
<dbReference type="EMBL" id="JAEPRD010000150">
    <property type="protein sequence ID" value="KAG2196267.1"/>
    <property type="molecule type" value="Genomic_DNA"/>
</dbReference>
<reference evidence="3" key="1">
    <citation type="submission" date="2020-12" db="EMBL/GenBank/DDBJ databases">
        <title>Metabolic potential, ecology and presence of endohyphal bacteria is reflected in genomic diversity of Mucoromycotina.</title>
        <authorList>
            <person name="Muszewska A."/>
            <person name="Okrasinska A."/>
            <person name="Steczkiewicz K."/>
            <person name="Drgas O."/>
            <person name="Orlowska M."/>
            <person name="Perlinska-Lenart U."/>
            <person name="Aleksandrzak-Piekarczyk T."/>
            <person name="Szatraj K."/>
            <person name="Zielenkiewicz U."/>
            <person name="Pilsyk S."/>
            <person name="Malc E."/>
            <person name="Mieczkowski P."/>
            <person name="Kruszewska J.S."/>
            <person name="Biernat P."/>
            <person name="Pawlowska J."/>
        </authorList>
    </citation>
    <scope>NUCLEOTIDE SEQUENCE</scope>
    <source>
        <strain evidence="3">WA0000017839</strain>
    </source>
</reference>
<sequence length="312" mass="36170">MFQQFKNIFPNASLRSITESVGLPETEWNRGVERLEALKTEFQNLNSIFVTRQESNTSSETPSETTPEACSITELEATGKLIHNLQNGWNTIHSNAQSNIHKAKTADTLLRQLQSTAEMHDTVCEHMENTPSILQAMQTDMVAIESSATQLLKVLLNLEQQIDDISLDYERQEFQAWKEAQDRALEGEMQQKRQLLQQKENQLKLEFEEYDRIQKQTKLELYEANFNAELEDYKRRRETQVSSLYAQHTTETVTSSLDGLQLDDKGKDLDNFLGSEKPKKKKKKKKTKPVDSSDEEDERRVEILQDEDYQDF</sequence>
<evidence type="ECO:0000256" key="1">
    <source>
        <dbReference type="SAM" id="Coils"/>
    </source>
</evidence>
<keyword evidence="4" id="KW-1185">Reference proteome</keyword>
<feature type="compositionally biased region" description="Basic residues" evidence="2">
    <location>
        <begin position="278"/>
        <end position="287"/>
    </location>
</feature>
<feature type="region of interest" description="Disordered" evidence="2">
    <location>
        <begin position="257"/>
        <end position="312"/>
    </location>
</feature>